<dbReference type="PANTHER" id="PTHR10695:SF46">
    <property type="entry name" value="BIFUNCTIONAL COENZYME A SYNTHASE-RELATED"/>
    <property type="match status" value="1"/>
</dbReference>
<keyword evidence="4" id="KW-0808">Transferase</keyword>
<dbReference type="CDD" id="cd02022">
    <property type="entry name" value="DPCK"/>
    <property type="match status" value="1"/>
</dbReference>
<dbReference type="InterPro" id="IPR001977">
    <property type="entry name" value="Depp_CoAkinase"/>
</dbReference>
<comment type="caution">
    <text evidence="4">The sequence shown here is derived from an EMBL/GenBank/DDBJ whole genome shotgun (WGS) entry which is preliminary data.</text>
</comment>
<dbReference type="GO" id="GO:0004140">
    <property type="term" value="F:dephospho-CoA kinase activity"/>
    <property type="evidence" value="ECO:0007669"/>
    <property type="project" value="InterPro"/>
</dbReference>
<dbReference type="GO" id="GO:0005524">
    <property type="term" value="F:ATP binding"/>
    <property type="evidence" value="ECO:0007669"/>
    <property type="project" value="UniProtKB-KW"/>
</dbReference>
<dbReference type="SUPFAM" id="SSF52540">
    <property type="entry name" value="P-loop containing nucleoside triphosphate hydrolases"/>
    <property type="match status" value="1"/>
</dbReference>
<organism evidence="4 5">
    <name type="scientific">Mitosporidium daphniae</name>
    <dbReference type="NCBI Taxonomy" id="1485682"/>
    <lineage>
        <taxon>Eukaryota</taxon>
        <taxon>Fungi</taxon>
        <taxon>Fungi incertae sedis</taxon>
        <taxon>Microsporidia</taxon>
        <taxon>Mitosporidium</taxon>
    </lineage>
</organism>
<proteinExistence type="inferred from homology"/>
<keyword evidence="4" id="KW-0418">Kinase</keyword>
<evidence type="ECO:0000256" key="3">
    <source>
        <dbReference type="SAM" id="Phobius"/>
    </source>
</evidence>
<accession>A0A098VNY2</accession>
<keyword evidence="1" id="KW-0547">Nucleotide-binding</keyword>
<keyword evidence="2" id="KW-0067">ATP-binding</keyword>
<evidence type="ECO:0000313" key="5">
    <source>
        <dbReference type="Proteomes" id="UP000029725"/>
    </source>
</evidence>
<dbReference type="GeneID" id="25260605"/>
<protein>
    <submittedName>
        <fullName evidence="4">Putative dephospho-CoA kinase</fullName>
    </submittedName>
</protein>
<dbReference type="HOGENOM" id="CLU_057180_0_1_1"/>
<evidence type="ECO:0000256" key="1">
    <source>
        <dbReference type="ARBA" id="ARBA00022741"/>
    </source>
</evidence>
<reference evidence="4 5" key="1">
    <citation type="submission" date="2014-04" db="EMBL/GenBank/DDBJ databases">
        <title>A new species of microsporidia sheds light on the evolution of extreme parasitism.</title>
        <authorList>
            <person name="Haag K.L."/>
            <person name="James T.Y."/>
            <person name="Larsson R."/>
            <person name="Schaer T.M."/>
            <person name="Refardt D."/>
            <person name="Pombert J.-F."/>
            <person name="Ebert D."/>
        </authorList>
    </citation>
    <scope>NUCLEOTIDE SEQUENCE [LARGE SCALE GENOMIC DNA]</scope>
    <source>
        <strain evidence="4 5">UGP3</strain>
        <tissue evidence="4">Spores</tissue>
    </source>
</reference>
<dbReference type="Pfam" id="PF01121">
    <property type="entry name" value="CoaE"/>
    <property type="match status" value="1"/>
</dbReference>
<dbReference type="VEuPathDB" id="MicrosporidiaDB:DI09_68p120"/>
<dbReference type="RefSeq" id="XP_013236931.1">
    <property type="nucleotide sequence ID" value="XM_013381477.1"/>
</dbReference>
<dbReference type="HAMAP" id="MF_00376">
    <property type="entry name" value="Dephospho_CoA_kinase"/>
    <property type="match status" value="1"/>
</dbReference>
<gene>
    <name evidence="4" type="ORF">DI09_68p120</name>
</gene>
<dbReference type="Gene3D" id="3.40.50.300">
    <property type="entry name" value="P-loop containing nucleotide triphosphate hydrolases"/>
    <property type="match status" value="1"/>
</dbReference>
<dbReference type="EMBL" id="JMKJ01000577">
    <property type="protein sequence ID" value="KGG50504.1"/>
    <property type="molecule type" value="Genomic_DNA"/>
</dbReference>
<dbReference type="Proteomes" id="UP000029725">
    <property type="component" value="Unassembled WGS sequence"/>
</dbReference>
<dbReference type="AlphaFoldDB" id="A0A098VNY2"/>
<dbReference type="OrthoDB" id="247245at2759"/>
<keyword evidence="5" id="KW-1185">Reference proteome</keyword>
<dbReference type="GO" id="GO:0015937">
    <property type="term" value="P:coenzyme A biosynthetic process"/>
    <property type="evidence" value="ECO:0007669"/>
    <property type="project" value="InterPro"/>
</dbReference>
<dbReference type="InterPro" id="IPR027417">
    <property type="entry name" value="P-loop_NTPase"/>
</dbReference>
<dbReference type="PROSITE" id="PS51219">
    <property type="entry name" value="DPCK"/>
    <property type="match status" value="1"/>
</dbReference>
<keyword evidence="3" id="KW-1133">Transmembrane helix</keyword>
<sequence length="223" mass="25348">MKIIGITGGIATGKSTLCNWFRQNSKFPILDADLITHEIISGDVKVKRKLEENFGKSIFQDPSCTIVDRGALGKIVFHEAEKKKILEAIIHPIVFRRLLFLIAWNFLKGTDAVIVEVPLLFELGLGMFFSEIIVTTWPDLQRKQALQIVNTQMPLDEKERLADWVITSNTEKPFGAPDGFERVAALYNDILHPSKVSTVFWLGAFYVGIVLCGKYIFHYFYHD</sequence>
<evidence type="ECO:0000256" key="2">
    <source>
        <dbReference type="ARBA" id="ARBA00022840"/>
    </source>
</evidence>
<dbReference type="NCBIfam" id="TIGR00152">
    <property type="entry name" value="dephospho-CoA kinase"/>
    <property type="match status" value="1"/>
</dbReference>
<keyword evidence="3" id="KW-0812">Transmembrane</keyword>
<evidence type="ECO:0000313" key="4">
    <source>
        <dbReference type="EMBL" id="KGG50504.1"/>
    </source>
</evidence>
<keyword evidence="3" id="KW-0472">Membrane</keyword>
<feature type="transmembrane region" description="Helical" evidence="3">
    <location>
        <begin position="199"/>
        <end position="221"/>
    </location>
</feature>
<name>A0A098VNY2_9MICR</name>
<dbReference type="PANTHER" id="PTHR10695">
    <property type="entry name" value="DEPHOSPHO-COA KINASE-RELATED"/>
    <property type="match status" value="1"/>
</dbReference>